<gene>
    <name evidence="16" type="ORF">CSCA_4686</name>
</gene>
<dbReference type="HOGENOM" id="CLU_012312_1_2_9"/>
<sequence length="670" mass="72374">MEKLFSVLQKIGKSLMLPVSVLPAAGLLLRFGQPDLLNLAYVAKAGDAIFTNLPMIFAVGVAIGFSGGEAVAALAAVVGQLILEAVIKVASSNAAEVLAAKVASEQHMAFAAFMKTAAYTDIVSKTTINMGVFGGICIGLIAGVLYNEFHNIRLPQVLGFFGGKRFVPIITAIAALIFGIAGVNVWTPIQNGINIFSQWADTSILGPAFYAAGKRLLIPVGLHHMYYPAFLYQFGEYVSGGVTYFGDSARYFHGDPTAGVFMASEFPILMFGLPGAATAMIMASKKEKRKQIAGMMTTAAFVAFLTGITEPIEFSFIFVAPILFIFHVFAAFSSGIVTSLLHIRLGYTFSASFIDYLLGFKFAGHPLLIWPIGIVYFAIYFCVFYFTIKKIDIKTPGRGDEDSLEVFNINSKGSEKAAKVLEAVGGKDNIEALDACITRLRFALKDVSRVDKDRLNVLGAAGVLIIGNSAQAIFGTEAEKIKDDIKAIIANEVIVKNSDNNQILSNNKFEMDGNKKDSNRSHTLFNPVDGEIVELEQVPDDVFSDKMLGDGFAVIPKGNKIYSPVDGKIKVLFPTKHAIAIVTDDGLEVLVHVGIDTVKLNGEGFTAHVKKEDKVKKGDLLLNFDYKVIKEKAKSIITPVIITNMNSVESISIDLGKKKHGKSAAIINMK</sequence>
<dbReference type="FunFam" id="3.30.1360.60:FF:000001">
    <property type="entry name" value="PTS system glucose-specific IIBC component PtsG"/>
    <property type="match status" value="1"/>
</dbReference>
<feature type="domain" description="PTS EIIA type-1" evidence="13">
    <location>
        <begin position="540"/>
        <end position="644"/>
    </location>
</feature>
<proteinExistence type="predicted"/>
<dbReference type="PROSITE" id="PS51093">
    <property type="entry name" value="PTS_EIIA_TYPE_1"/>
    <property type="match status" value="1"/>
</dbReference>
<accession>A0A0E3GSC1</accession>
<dbReference type="GO" id="GO:0008982">
    <property type="term" value="F:protein-N(PI)-phosphohistidine-sugar phosphotransferase activity"/>
    <property type="evidence" value="ECO:0007669"/>
    <property type="project" value="InterPro"/>
</dbReference>
<feature type="active site" description="Phosphocysteine intermediate; for EIIB activity" evidence="11">
    <location>
        <position position="436"/>
    </location>
</feature>
<dbReference type="PROSITE" id="PS51103">
    <property type="entry name" value="PTS_EIIC_TYPE_1"/>
    <property type="match status" value="1"/>
</dbReference>
<evidence type="ECO:0000256" key="10">
    <source>
        <dbReference type="ARBA" id="ARBA00023136"/>
    </source>
</evidence>
<keyword evidence="5" id="KW-0808">Transferase</keyword>
<dbReference type="InterPro" id="IPR003352">
    <property type="entry name" value="PTS_EIIC"/>
</dbReference>
<dbReference type="PROSITE" id="PS01035">
    <property type="entry name" value="PTS_EIIB_TYPE_1_CYS"/>
    <property type="match status" value="1"/>
</dbReference>
<evidence type="ECO:0000256" key="11">
    <source>
        <dbReference type="PROSITE-ProRule" id="PRU00421"/>
    </source>
</evidence>
<dbReference type="GO" id="GO:0009401">
    <property type="term" value="P:phosphoenolpyruvate-dependent sugar phosphotransferase system"/>
    <property type="evidence" value="ECO:0007669"/>
    <property type="project" value="UniProtKB-KW"/>
</dbReference>
<evidence type="ECO:0000313" key="17">
    <source>
        <dbReference type="Proteomes" id="UP000033115"/>
    </source>
</evidence>
<evidence type="ECO:0000256" key="1">
    <source>
        <dbReference type="ARBA" id="ARBA00004651"/>
    </source>
</evidence>
<dbReference type="InterPro" id="IPR036878">
    <property type="entry name" value="Glu_permease_IIB"/>
</dbReference>
<dbReference type="PANTHER" id="PTHR30009">
    <property type="entry name" value="CYTOCHROME C-TYPE SYNTHESIS PROTEIN AND PTS TRANSMEMBRANE COMPONENT"/>
    <property type="match status" value="1"/>
</dbReference>
<evidence type="ECO:0000256" key="6">
    <source>
        <dbReference type="ARBA" id="ARBA00022683"/>
    </source>
</evidence>
<dbReference type="Gene3D" id="3.30.1360.60">
    <property type="entry name" value="Glucose permease domain IIB"/>
    <property type="match status" value="1"/>
</dbReference>
<dbReference type="InterPro" id="IPR013013">
    <property type="entry name" value="PTS_EIIC_1"/>
</dbReference>
<dbReference type="CDD" id="cd00212">
    <property type="entry name" value="PTS_IIB_glc"/>
    <property type="match status" value="1"/>
</dbReference>
<dbReference type="InterPro" id="IPR001996">
    <property type="entry name" value="PTS_IIB_1"/>
</dbReference>
<dbReference type="EMBL" id="CP009933">
    <property type="protein sequence ID" value="AKA71811.1"/>
    <property type="molecule type" value="Genomic_DNA"/>
</dbReference>
<dbReference type="GO" id="GO:0016301">
    <property type="term" value="F:kinase activity"/>
    <property type="evidence" value="ECO:0007669"/>
    <property type="project" value="UniProtKB-KW"/>
</dbReference>
<feature type="transmembrane region" description="Helical" evidence="12">
    <location>
        <begin position="314"/>
        <end position="333"/>
    </location>
</feature>
<evidence type="ECO:0000256" key="4">
    <source>
        <dbReference type="ARBA" id="ARBA00022597"/>
    </source>
</evidence>
<feature type="transmembrane region" description="Helical" evidence="12">
    <location>
        <begin position="128"/>
        <end position="146"/>
    </location>
</feature>
<feature type="transmembrane region" description="Helical" evidence="12">
    <location>
        <begin position="368"/>
        <end position="388"/>
    </location>
</feature>
<evidence type="ECO:0000256" key="12">
    <source>
        <dbReference type="SAM" id="Phobius"/>
    </source>
</evidence>
<keyword evidence="9 12" id="KW-1133">Transmembrane helix</keyword>
<dbReference type="AlphaFoldDB" id="A0A0E3GSC1"/>
<dbReference type="SUPFAM" id="SSF51261">
    <property type="entry name" value="Duplicated hybrid motif"/>
    <property type="match status" value="1"/>
</dbReference>
<dbReference type="NCBIfam" id="TIGR00830">
    <property type="entry name" value="PTBA"/>
    <property type="match status" value="1"/>
</dbReference>
<dbReference type="GO" id="GO:0090563">
    <property type="term" value="F:protein-phosphocysteine-sugar phosphotransferase activity"/>
    <property type="evidence" value="ECO:0007669"/>
    <property type="project" value="TreeGrafter"/>
</dbReference>
<evidence type="ECO:0000256" key="7">
    <source>
        <dbReference type="ARBA" id="ARBA00022692"/>
    </source>
</evidence>
<organism evidence="16 17">
    <name type="scientific">Clostridium scatologenes</name>
    <dbReference type="NCBI Taxonomy" id="1548"/>
    <lineage>
        <taxon>Bacteria</taxon>
        <taxon>Bacillati</taxon>
        <taxon>Bacillota</taxon>
        <taxon>Clostridia</taxon>
        <taxon>Eubacteriales</taxon>
        <taxon>Clostridiaceae</taxon>
        <taxon>Clostridium</taxon>
    </lineage>
</organism>
<dbReference type="PROSITE" id="PS51098">
    <property type="entry name" value="PTS_EIIB_TYPE_1"/>
    <property type="match status" value="1"/>
</dbReference>
<dbReference type="GO" id="GO:0005886">
    <property type="term" value="C:plasma membrane"/>
    <property type="evidence" value="ECO:0007669"/>
    <property type="project" value="UniProtKB-SubCell"/>
</dbReference>
<dbReference type="PANTHER" id="PTHR30009:SF20">
    <property type="entry name" value="PTS SYSTEM GLUCOSE-SPECIFIC EIICB COMPONENT-RELATED"/>
    <property type="match status" value="1"/>
</dbReference>
<keyword evidence="10 12" id="KW-0472">Membrane</keyword>
<feature type="transmembrane region" description="Helical" evidence="12">
    <location>
        <begin position="292"/>
        <end position="308"/>
    </location>
</feature>
<evidence type="ECO:0000259" key="13">
    <source>
        <dbReference type="PROSITE" id="PS51093"/>
    </source>
</evidence>
<dbReference type="FunFam" id="2.70.70.10:FF:000001">
    <property type="entry name" value="PTS system glucose-specific IIA component"/>
    <property type="match status" value="1"/>
</dbReference>
<evidence type="ECO:0000256" key="2">
    <source>
        <dbReference type="ARBA" id="ARBA00022448"/>
    </source>
</evidence>
<keyword evidence="6" id="KW-0598">Phosphotransferase system</keyword>
<dbReference type="Pfam" id="PF00367">
    <property type="entry name" value="PTS_EIIB"/>
    <property type="match status" value="1"/>
</dbReference>
<dbReference type="Gene3D" id="2.70.70.10">
    <property type="entry name" value="Glucose Permease (Domain IIA)"/>
    <property type="match status" value="1"/>
</dbReference>
<dbReference type="InterPro" id="IPR050429">
    <property type="entry name" value="PTS_Glucose_EIICBA"/>
</dbReference>
<evidence type="ECO:0000256" key="9">
    <source>
        <dbReference type="ARBA" id="ARBA00022989"/>
    </source>
</evidence>
<dbReference type="PROSITE" id="PS00371">
    <property type="entry name" value="PTS_EIIA_TYPE_1_HIS"/>
    <property type="match status" value="1"/>
</dbReference>
<evidence type="ECO:0000259" key="14">
    <source>
        <dbReference type="PROSITE" id="PS51098"/>
    </source>
</evidence>
<keyword evidence="3" id="KW-1003">Cell membrane</keyword>
<feature type="transmembrane region" description="Helical" evidence="12">
    <location>
        <begin position="56"/>
        <end position="83"/>
    </location>
</feature>
<feature type="domain" description="PTS EIIB type-1" evidence="14">
    <location>
        <begin position="414"/>
        <end position="495"/>
    </location>
</feature>
<evidence type="ECO:0000259" key="15">
    <source>
        <dbReference type="PROSITE" id="PS51103"/>
    </source>
</evidence>
<dbReference type="Pfam" id="PF00358">
    <property type="entry name" value="PTS_EIIA_1"/>
    <property type="match status" value="1"/>
</dbReference>
<comment type="subcellular location">
    <subcellularLocation>
        <location evidence="1">Cell membrane</location>
        <topology evidence="1">Multi-pass membrane protein</topology>
    </subcellularLocation>
</comment>
<evidence type="ECO:0000256" key="8">
    <source>
        <dbReference type="ARBA" id="ARBA00022777"/>
    </source>
</evidence>
<dbReference type="Proteomes" id="UP000033115">
    <property type="component" value="Chromosome"/>
</dbReference>
<protein>
    <submittedName>
        <fullName evidence="16">PTS system, glucose subfamily, IIA subunit</fullName>
    </submittedName>
</protein>
<dbReference type="KEGG" id="csq:CSCA_4686"/>
<keyword evidence="17" id="KW-1185">Reference proteome</keyword>
<feature type="transmembrane region" description="Helical" evidence="12">
    <location>
        <begin position="166"/>
        <end position="186"/>
    </location>
</feature>
<dbReference type="InterPro" id="IPR018113">
    <property type="entry name" value="PTrfase_EIIB_Cys"/>
</dbReference>
<name>A0A0E3GSC1_CLOSL</name>
<reference evidence="16 17" key="1">
    <citation type="journal article" date="2015" name="J. Biotechnol.">
        <title>Complete genome sequence of a malodorant-producing acetogen, Clostridium scatologenes ATCC 25775(T).</title>
        <authorList>
            <person name="Zhu Z."/>
            <person name="Guo T."/>
            <person name="Zheng H."/>
            <person name="Song T."/>
            <person name="Ouyang P."/>
            <person name="Xie J."/>
        </authorList>
    </citation>
    <scope>NUCLEOTIDE SEQUENCE [LARGE SCALE GENOMIC DNA]</scope>
    <source>
        <strain evidence="16 17">ATCC 25775</strain>
    </source>
</reference>
<feature type="domain" description="PTS EIIC type-1" evidence="15">
    <location>
        <begin position="2"/>
        <end position="400"/>
    </location>
</feature>
<dbReference type="STRING" id="1548.CSCA_4686"/>
<keyword evidence="8" id="KW-0418">Kinase</keyword>
<evidence type="ECO:0000256" key="5">
    <source>
        <dbReference type="ARBA" id="ARBA00022679"/>
    </source>
</evidence>
<keyword evidence="4" id="KW-0762">Sugar transport</keyword>
<dbReference type="SUPFAM" id="SSF55604">
    <property type="entry name" value="Glucose permease domain IIB"/>
    <property type="match status" value="1"/>
</dbReference>
<keyword evidence="7 12" id="KW-0812">Transmembrane</keyword>
<evidence type="ECO:0000256" key="3">
    <source>
        <dbReference type="ARBA" id="ARBA00022475"/>
    </source>
</evidence>
<keyword evidence="2" id="KW-0813">Transport</keyword>
<evidence type="ECO:0000313" key="16">
    <source>
        <dbReference type="EMBL" id="AKA71811.1"/>
    </source>
</evidence>
<dbReference type="Pfam" id="PF02378">
    <property type="entry name" value="PTS_EIIC"/>
    <property type="match status" value="1"/>
</dbReference>
<dbReference type="CDD" id="cd00210">
    <property type="entry name" value="PTS_IIA_glc"/>
    <property type="match status" value="1"/>
</dbReference>
<dbReference type="InterPro" id="IPR011055">
    <property type="entry name" value="Dup_hybrid_motif"/>
</dbReference>
<dbReference type="InterPro" id="IPR001127">
    <property type="entry name" value="PTS_EIIA_1_perm"/>
</dbReference>
<dbReference type="NCBIfam" id="TIGR00826">
    <property type="entry name" value="EIIB_glc"/>
    <property type="match status" value="1"/>
</dbReference>